<keyword evidence="5 9" id="KW-0812">Transmembrane</keyword>
<proteinExistence type="inferred from homology"/>
<evidence type="ECO:0000256" key="9">
    <source>
        <dbReference type="SAM" id="Phobius"/>
    </source>
</evidence>
<evidence type="ECO:0000256" key="2">
    <source>
        <dbReference type="ARBA" id="ARBA00009765"/>
    </source>
</evidence>
<dbReference type="Proteomes" id="UP000305948">
    <property type="component" value="Unassembled WGS sequence"/>
</dbReference>
<organism evidence="10 11">
    <name type="scientific">Heliocybe sulcata</name>
    <dbReference type="NCBI Taxonomy" id="5364"/>
    <lineage>
        <taxon>Eukaryota</taxon>
        <taxon>Fungi</taxon>
        <taxon>Dikarya</taxon>
        <taxon>Basidiomycota</taxon>
        <taxon>Agaricomycotina</taxon>
        <taxon>Agaricomycetes</taxon>
        <taxon>Gloeophyllales</taxon>
        <taxon>Gloeophyllaceae</taxon>
        <taxon>Heliocybe</taxon>
    </lineage>
</organism>
<dbReference type="SUPFAM" id="SSF143865">
    <property type="entry name" value="CorA soluble domain-like"/>
    <property type="match status" value="1"/>
</dbReference>
<evidence type="ECO:0008006" key="12">
    <source>
        <dbReference type="Google" id="ProtNLM"/>
    </source>
</evidence>
<evidence type="ECO:0000256" key="1">
    <source>
        <dbReference type="ARBA" id="ARBA00004651"/>
    </source>
</evidence>
<feature type="transmembrane region" description="Helical" evidence="9">
    <location>
        <begin position="425"/>
        <end position="442"/>
    </location>
</feature>
<dbReference type="PANTHER" id="PTHR46494:SF1">
    <property type="entry name" value="CORA FAMILY METAL ION TRANSPORTER (EUROFUNG)"/>
    <property type="match status" value="1"/>
</dbReference>
<feature type="region of interest" description="Disordered" evidence="8">
    <location>
        <begin position="164"/>
        <end position="225"/>
    </location>
</feature>
<sequence>MAATSDKGSLTPGERFRDVVRKVIHMHRASTMLSGRGTIIGAEPGIDPRRYSAFVMYGHIQRDCQIEITDYSKTNLKAKRMMNEEFVDWLRDPVRSVRHSWVKVRWINVSGISWDVMSALAMKYSLHPLALEDILGHRSTVASKADYYPRHLFLRILRHTVGKDHETDQITTKPRSSSPGRVDDAEYDRKSNHSVISQVREVDNQDDGSDRQSRGPTAPPGLRKGGVNVRIRPMFICLFRDGTVISITPDLNLDFTRATTERLQLLDGILRTSSDGSVLVEGLIDLVVDEAMEVVEEYQGRILKLERQVLMSPKMKTVRYLHIISGDLILHKRTLAPIRSLIYGLRRYDIDRCVALAEAFDDQSGSTKTVQGYLSPTAKTYLADVFDHIEYILASLDMFDQVAENLIDCTFNMASGTMGHTMRRLMLVTVIMLPLTFISGYFGMNFDRFWATHTDPPTSDKWYWAIALPVTGTVAAIFCWADLVNLKNHIESRYVLRQSMKELADA</sequence>
<keyword evidence="6 9" id="KW-1133">Transmembrane helix</keyword>
<evidence type="ECO:0000256" key="5">
    <source>
        <dbReference type="ARBA" id="ARBA00022692"/>
    </source>
</evidence>
<dbReference type="GO" id="GO:0015095">
    <property type="term" value="F:magnesium ion transmembrane transporter activity"/>
    <property type="evidence" value="ECO:0007669"/>
    <property type="project" value="TreeGrafter"/>
</dbReference>
<dbReference type="InterPro" id="IPR045863">
    <property type="entry name" value="CorA_TM1_TM2"/>
</dbReference>
<evidence type="ECO:0000256" key="7">
    <source>
        <dbReference type="ARBA" id="ARBA00023136"/>
    </source>
</evidence>
<protein>
    <recommendedName>
        <fullName evidence="12">Cora-domain-containing protein</fullName>
    </recommendedName>
</protein>
<comment type="similarity">
    <text evidence="2">Belongs to the CorA metal ion transporter (MIT) (TC 1.A.35) family.</text>
</comment>
<keyword evidence="3" id="KW-0813">Transport</keyword>
<feature type="transmembrane region" description="Helical" evidence="9">
    <location>
        <begin position="462"/>
        <end position="483"/>
    </location>
</feature>
<dbReference type="EMBL" id="ML213514">
    <property type="protein sequence ID" value="TFK50227.1"/>
    <property type="molecule type" value="Genomic_DNA"/>
</dbReference>
<gene>
    <name evidence="10" type="ORF">OE88DRAFT_1661869</name>
</gene>
<evidence type="ECO:0000313" key="10">
    <source>
        <dbReference type="EMBL" id="TFK50227.1"/>
    </source>
</evidence>
<dbReference type="GO" id="GO:0000287">
    <property type="term" value="F:magnesium ion binding"/>
    <property type="evidence" value="ECO:0007669"/>
    <property type="project" value="TreeGrafter"/>
</dbReference>
<dbReference type="InterPro" id="IPR045861">
    <property type="entry name" value="CorA_cytoplasmic_dom"/>
</dbReference>
<comment type="subcellular location">
    <subcellularLocation>
        <location evidence="1">Cell membrane</location>
        <topology evidence="1">Multi-pass membrane protein</topology>
    </subcellularLocation>
</comment>
<dbReference type="Pfam" id="PF01544">
    <property type="entry name" value="CorA"/>
    <property type="match status" value="1"/>
</dbReference>
<dbReference type="AlphaFoldDB" id="A0A5C3MYW3"/>
<evidence type="ECO:0000256" key="6">
    <source>
        <dbReference type="ARBA" id="ARBA00022989"/>
    </source>
</evidence>
<feature type="compositionally biased region" description="Basic and acidic residues" evidence="8">
    <location>
        <begin position="181"/>
        <end position="191"/>
    </location>
</feature>
<evidence type="ECO:0000313" key="11">
    <source>
        <dbReference type="Proteomes" id="UP000305948"/>
    </source>
</evidence>
<keyword evidence="7 9" id="KW-0472">Membrane</keyword>
<feature type="compositionally biased region" description="Polar residues" evidence="8">
    <location>
        <begin position="169"/>
        <end position="179"/>
    </location>
</feature>
<dbReference type="GO" id="GO:0005886">
    <property type="term" value="C:plasma membrane"/>
    <property type="evidence" value="ECO:0007669"/>
    <property type="project" value="UniProtKB-SubCell"/>
</dbReference>
<feature type="compositionally biased region" description="Basic and acidic residues" evidence="8">
    <location>
        <begin position="200"/>
        <end position="213"/>
    </location>
</feature>
<dbReference type="Gene3D" id="3.30.460.20">
    <property type="entry name" value="CorA soluble domain-like"/>
    <property type="match status" value="1"/>
</dbReference>
<dbReference type="STRING" id="5364.A0A5C3MYW3"/>
<name>A0A5C3MYW3_9AGAM</name>
<keyword evidence="11" id="KW-1185">Reference proteome</keyword>
<dbReference type="SUPFAM" id="SSF144083">
    <property type="entry name" value="Magnesium transport protein CorA, transmembrane region"/>
    <property type="match status" value="1"/>
</dbReference>
<evidence type="ECO:0000256" key="3">
    <source>
        <dbReference type="ARBA" id="ARBA00022448"/>
    </source>
</evidence>
<dbReference type="OrthoDB" id="165352at2759"/>
<keyword evidence="4" id="KW-1003">Cell membrane</keyword>
<dbReference type="Gene3D" id="1.20.58.340">
    <property type="entry name" value="Magnesium transport protein CorA, transmembrane region"/>
    <property type="match status" value="2"/>
</dbReference>
<dbReference type="PANTHER" id="PTHR46494">
    <property type="entry name" value="CORA FAMILY METAL ION TRANSPORTER (EUROFUNG)"/>
    <property type="match status" value="1"/>
</dbReference>
<dbReference type="GO" id="GO:0050897">
    <property type="term" value="F:cobalt ion binding"/>
    <property type="evidence" value="ECO:0007669"/>
    <property type="project" value="TreeGrafter"/>
</dbReference>
<dbReference type="GO" id="GO:0015087">
    <property type="term" value="F:cobalt ion transmembrane transporter activity"/>
    <property type="evidence" value="ECO:0007669"/>
    <property type="project" value="TreeGrafter"/>
</dbReference>
<evidence type="ECO:0000256" key="4">
    <source>
        <dbReference type="ARBA" id="ARBA00022475"/>
    </source>
</evidence>
<dbReference type="InterPro" id="IPR002523">
    <property type="entry name" value="MgTranspt_CorA/ZnTranspt_ZntB"/>
</dbReference>
<reference evidence="10 11" key="1">
    <citation type="journal article" date="2019" name="Nat. Ecol. Evol.">
        <title>Megaphylogeny resolves global patterns of mushroom evolution.</title>
        <authorList>
            <person name="Varga T."/>
            <person name="Krizsan K."/>
            <person name="Foldi C."/>
            <person name="Dima B."/>
            <person name="Sanchez-Garcia M."/>
            <person name="Sanchez-Ramirez S."/>
            <person name="Szollosi G.J."/>
            <person name="Szarkandi J.G."/>
            <person name="Papp V."/>
            <person name="Albert L."/>
            <person name="Andreopoulos W."/>
            <person name="Angelini C."/>
            <person name="Antonin V."/>
            <person name="Barry K.W."/>
            <person name="Bougher N.L."/>
            <person name="Buchanan P."/>
            <person name="Buyck B."/>
            <person name="Bense V."/>
            <person name="Catcheside P."/>
            <person name="Chovatia M."/>
            <person name="Cooper J."/>
            <person name="Damon W."/>
            <person name="Desjardin D."/>
            <person name="Finy P."/>
            <person name="Geml J."/>
            <person name="Haridas S."/>
            <person name="Hughes K."/>
            <person name="Justo A."/>
            <person name="Karasinski D."/>
            <person name="Kautmanova I."/>
            <person name="Kiss B."/>
            <person name="Kocsube S."/>
            <person name="Kotiranta H."/>
            <person name="LaButti K.M."/>
            <person name="Lechner B.E."/>
            <person name="Liimatainen K."/>
            <person name="Lipzen A."/>
            <person name="Lukacs Z."/>
            <person name="Mihaltcheva S."/>
            <person name="Morgado L.N."/>
            <person name="Niskanen T."/>
            <person name="Noordeloos M.E."/>
            <person name="Ohm R.A."/>
            <person name="Ortiz-Santana B."/>
            <person name="Ovrebo C."/>
            <person name="Racz N."/>
            <person name="Riley R."/>
            <person name="Savchenko A."/>
            <person name="Shiryaev A."/>
            <person name="Soop K."/>
            <person name="Spirin V."/>
            <person name="Szebenyi C."/>
            <person name="Tomsovsky M."/>
            <person name="Tulloss R.E."/>
            <person name="Uehling J."/>
            <person name="Grigoriev I.V."/>
            <person name="Vagvolgyi C."/>
            <person name="Papp T."/>
            <person name="Martin F.M."/>
            <person name="Miettinen O."/>
            <person name="Hibbett D.S."/>
            <person name="Nagy L.G."/>
        </authorList>
    </citation>
    <scope>NUCLEOTIDE SEQUENCE [LARGE SCALE GENOMIC DNA]</scope>
    <source>
        <strain evidence="10 11">OMC1185</strain>
    </source>
</reference>
<accession>A0A5C3MYW3</accession>
<evidence type="ECO:0000256" key="8">
    <source>
        <dbReference type="SAM" id="MobiDB-lite"/>
    </source>
</evidence>